<dbReference type="OrthoDB" id="5100854at2759"/>
<evidence type="ECO:0000313" key="2">
    <source>
        <dbReference type="Proteomes" id="UP000544331"/>
    </source>
</evidence>
<dbReference type="AlphaFoldDB" id="A0A8H5YVJ6"/>
<gene>
    <name evidence="1" type="ORF">FMUND_4621</name>
</gene>
<accession>A0A8H5YVJ6</accession>
<dbReference type="Proteomes" id="UP000544331">
    <property type="component" value="Unassembled WGS sequence"/>
</dbReference>
<sequence>MASMTLSDKHESNSDSSMSLSSSILLQDHSSSILDIYGQVMDVNDYQHPSPPTIDMSTSMVLERTTAIRTSPSEADDFLMSGWTTVGTSSSAAASSETTCPAPASVSMSVSVSVADLTASELLLRLELQDTRPSGSLASPGSHVVRDRACEMSVGSDSLFSYSYTFVQDDQGLCGIGAWADITTSSFVAKNRRITPRQ</sequence>
<evidence type="ECO:0000313" key="1">
    <source>
        <dbReference type="EMBL" id="KAF5719663.1"/>
    </source>
</evidence>
<keyword evidence="2" id="KW-1185">Reference proteome</keyword>
<name>A0A8H5YVJ6_9HYPO</name>
<comment type="caution">
    <text evidence="1">The sequence shown here is derived from an EMBL/GenBank/DDBJ whole genome shotgun (WGS) entry which is preliminary data.</text>
</comment>
<dbReference type="EMBL" id="JAAOAN010000145">
    <property type="protein sequence ID" value="KAF5719663.1"/>
    <property type="molecule type" value="Genomic_DNA"/>
</dbReference>
<organism evidence="1 2">
    <name type="scientific">Fusarium mundagurra</name>
    <dbReference type="NCBI Taxonomy" id="1567541"/>
    <lineage>
        <taxon>Eukaryota</taxon>
        <taxon>Fungi</taxon>
        <taxon>Dikarya</taxon>
        <taxon>Ascomycota</taxon>
        <taxon>Pezizomycotina</taxon>
        <taxon>Sordariomycetes</taxon>
        <taxon>Hypocreomycetidae</taxon>
        <taxon>Hypocreales</taxon>
        <taxon>Nectriaceae</taxon>
        <taxon>Fusarium</taxon>
        <taxon>Fusarium fujikuroi species complex</taxon>
    </lineage>
</organism>
<proteinExistence type="predicted"/>
<protein>
    <submittedName>
        <fullName evidence="1">Uncharacterized protein</fullName>
    </submittedName>
</protein>
<reference evidence="1 2" key="1">
    <citation type="submission" date="2020-05" db="EMBL/GenBank/DDBJ databases">
        <title>Identification and distribution of gene clusters putatively required for synthesis of sphingolipid metabolism inhibitors in phylogenetically diverse species of the filamentous fungus Fusarium.</title>
        <authorList>
            <person name="Kim H.-S."/>
            <person name="Busman M."/>
            <person name="Brown D.W."/>
            <person name="Divon H."/>
            <person name="Uhlig S."/>
            <person name="Proctor R.H."/>
        </authorList>
    </citation>
    <scope>NUCLEOTIDE SEQUENCE [LARGE SCALE GENOMIC DNA]</scope>
    <source>
        <strain evidence="1 2">NRRL 66235</strain>
    </source>
</reference>